<evidence type="ECO:0000256" key="7">
    <source>
        <dbReference type="PROSITE-ProRule" id="PRU01161"/>
    </source>
</evidence>
<dbReference type="GO" id="GO:0046486">
    <property type="term" value="P:glycerolipid metabolic process"/>
    <property type="evidence" value="ECO:0007669"/>
    <property type="project" value="UniProtKB-ARBA"/>
</dbReference>
<keyword evidence="4" id="KW-0862">Zinc</keyword>
<evidence type="ECO:0000256" key="3">
    <source>
        <dbReference type="ARBA" id="ARBA00022801"/>
    </source>
</evidence>
<organism evidence="10 11">
    <name type="scientific">Cladophialophora bantiana (strain ATCC 10958 / CBS 173.52 / CDC B-1940 / NIH 8579)</name>
    <name type="common">Xylohypha bantiana</name>
    <dbReference type="NCBI Taxonomy" id="1442370"/>
    <lineage>
        <taxon>Eukaryota</taxon>
        <taxon>Fungi</taxon>
        <taxon>Dikarya</taxon>
        <taxon>Ascomycota</taxon>
        <taxon>Pezizomycotina</taxon>
        <taxon>Eurotiomycetes</taxon>
        <taxon>Chaetothyriomycetidae</taxon>
        <taxon>Chaetothyriales</taxon>
        <taxon>Herpotrichiellaceae</taxon>
        <taxon>Cladophialophora</taxon>
    </lineage>
</organism>
<keyword evidence="3 7" id="KW-0378">Hydrolase</keyword>
<dbReference type="GO" id="GO:0047499">
    <property type="term" value="F:calcium-independent phospholipase A2 activity"/>
    <property type="evidence" value="ECO:0007669"/>
    <property type="project" value="TreeGrafter"/>
</dbReference>
<evidence type="ECO:0000256" key="5">
    <source>
        <dbReference type="ARBA" id="ARBA00022963"/>
    </source>
</evidence>
<dbReference type="InterPro" id="IPR017907">
    <property type="entry name" value="Znf_RING_CS"/>
</dbReference>
<dbReference type="GO" id="GO:0016042">
    <property type="term" value="P:lipid catabolic process"/>
    <property type="evidence" value="ECO:0007669"/>
    <property type="project" value="UniProtKB-UniRule"/>
</dbReference>
<evidence type="ECO:0000256" key="6">
    <source>
        <dbReference type="ARBA" id="ARBA00023098"/>
    </source>
</evidence>
<evidence type="ECO:0000256" key="4">
    <source>
        <dbReference type="ARBA" id="ARBA00022833"/>
    </source>
</evidence>
<evidence type="ECO:0000259" key="9">
    <source>
        <dbReference type="PROSITE" id="PS51635"/>
    </source>
</evidence>
<feature type="active site" description="Proton acceptor" evidence="7">
    <location>
        <position position="692"/>
    </location>
</feature>
<dbReference type="PANTHER" id="PTHR24185">
    <property type="entry name" value="CALCIUM-INDEPENDENT PHOSPHOLIPASE A2-GAMMA"/>
    <property type="match status" value="1"/>
</dbReference>
<feature type="active site" description="Nucleophile" evidence="7">
    <location>
        <position position="540"/>
    </location>
</feature>
<sequence length="958" mass="108244">MKLSNHSQWLSISKQGFETALLESNRLRSLLRSVADPDEVEPSLYVFIGARTKSIALEKAFGIRRRKIFKSKQYAGDVDLHMASSSEQSTRPLLVADASLNTRGFRYHTTGHGCQEINRWPLRNSESYSPDGLEQALLSRLLLPFTDVICFFASDLGGFPTIARHLAGWLRSKTVSTAPPLTKPTVMIVTDKMPTTAQREQEAKKAFLWLLKEQSADNLFDLISDLDVVAIHPPRTFGPSPNWNRLKGRLLRASNRARKHRVESHTLYSMTHLVAFIEAACKHFSESATEPFNFIQASRLRNPAALDLKKHLANLFGHCATPEDVISFAAPVIASSFLLDSYPPDCHVFDPRHIFREMYYEAVNDALGERVISFESSSKVILRTGVLKEIQTHLLEYFERLTSSPDSSSALIHLTNIQRHKDRWSQIYSEVTCFCCTSRTPQYRFPCGHLVCETCVQIFGKVTPSEPWTYRVNCCFLCGEEWTMEVIVTVKAPTRGVSILCLDGGGTRAIIPLTLMKRIQERTGLPIPIQKYFKLVAGVSSGSITALAMYHKGWPLDKCIQSFLKLAKSSFKQENTLGIPFISWVAKLFRLYARDGLYKPENLESILQNLLGQETRMLDCSYATQLGAKICVLVATVLKKPSCRIFANYMRPNENHGKRMLYIVSAVAGANVPLWEIFFPTKHIPKVGTFQDIGLLSNDPVATAFSEAAMLYPSTPTDLILSLGTGKVPKVEYDQLCEVAAPPARAAFRIRDLVWEKSRDQQVRQVFAHHPRYHRLDHEVDQDYGLDDVNHMLKLKSDVEHDTSLSESIDRVAWCAVASLFYFELVDLPMRDNGKDAEFKILLSQLTSCRAQFYINGEPLPVDWSDSRSLDGYGNFCRKVTLETAEQISIILRMGDTSAETYISGLPSTINNIIEAQGLNAYFGTQDHRKRKRPVDSKFHSGKRRRMSDGARKYRTRL</sequence>
<evidence type="ECO:0000256" key="1">
    <source>
        <dbReference type="ARBA" id="ARBA00022723"/>
    </source>
</evidence>
<dbReference type="Gene3D" id="3.40.1090.10">
    <property type="entry name" value="Cytosolic phospholipase A2 catalytic domain"/>
    <property type="match status" value="1"/>
</dbReference>
<evidence type="ECO:0000313" key="11">
    <source>
        <dbReference type="Proteomes" id="UP000053789"/>
    </source>
</evidence>
<dbReference type="InterPro" id="IPR002641">
    <property type="entry name" value="PNPLA_dom"/>
</dbReference>
<keyword evidence="5 7" id="KW-0442">Lipid degradation</keyword>
<dbReference type="OrthoDB" id="4145609at2759"/>
<evidence type="ECO:0000256" key="2">
    <source>
        <dbReference type="ARBA" id="ARBA00022771"/>
    </source>
</evidence>
<dbReference type="RefSeq" id="XP_016613342.1">
    <property type="nucleotide sequence ID" value="XM_016770433.1"/>
</dbReference>
<name>A0A0D2H062_CLAB1</name>
<dbReference type="GO" id="GO:0019369">
    <property type="term" value="P:arachidonate metabolic process"/>
    <property type="evidence" value="ECO:0007669"/>
    <property type="project" value="TreeGrafter"/>
</dbReference>
<dbReference type="HOGENOM" id="CLU_003059_1_1_1"/>
<dbReference type="AlphaFoldDB" id="A0A0D2H062"/>
<accession>A0A0D2H062</accession>
<dbReference type="PROSITE" id="PS00518">
    <property type="entry name" value="ZF_RING_1"/>
    <property type="match status" value="1"/>
</dbReference>
<comment type="caution">
    <text evidence="7">Lacks conserved residue(s) required for the propagation of feature annotation.</text>
</comment>
<dbReference type="PANTHER" id="PTHR24185:SF1">
    <property type="entry name" value="CALCIUM-INDEPENDENT PHOSPHOLIPASE A2-GAMMA"/>
    <property type="match status" value="1"/>
</dbReference>
<feature type="region of interest" description="Disordered" evidence="8">
    <location>
        <begin position="925"/>
        <end position="958"/>
    </location>
</feature>
<dbReference type="PROSITE" id="PS51635">
    <property type="entry name" value="PNPLA"/>
    <property type="match status" value="1"/>
</dbReference>
<reference evidence="10" key="1">
    <citation type="submission" date="2015-01" db="EMBL/GenBank/DDBJ databases">
        <title>The Genome Sequence of Cladophialophora bantiana CBS 173.52.</title>
        <authorList>
            <consortium name="The Broad Institute Genomics Platform"/>
            <person name="Cuomo C."/>
            <person name="de Hoog S."/>
            <person name="Gorbushina A."/>
            <person name="Stielow B."/>
            <person name="Teixiera M."/>
            <person name="Abouelleil A."/>
            <person name="Chapman S.B."/>
            <person name="Priest M."/>
            <person name="Young S.K."/>
            <person name="Wortman J."/>
            <person name="Nusbaum C."/>
            <person name="Birren B."/>
        </authorList>
    </citation>
    <scope>NUCLEOTIDE SEQUENCE [LARGE SCALE GENOMIC DNA]</scope>
    <source>
        <strain evidence="10">CBS 173.52</strain>
    </source>
</reference>
<evidence type="ECO:0000313" key="10">
    <source>
        <dbReference type="EMBL" id="KIW86673.1"/>
    </source>
</evidence>
<dbReference type="GO" id="GO:0008270">
    <property type="term" value="F:zinc ion binding"/>
    <property type="evidence" value="ECO:0007669"/>
    <property type="project" value="UniProtKB-KW"/>
</dbReference>
<dbReference type="GeneID" id="27705656"/>
<dbReference type="VEuPathDB" id="FungiDB:Z519_12728"/>
<dbReference type="GO" id="GO:0016020">
    <property type="term" value="C:membrane"/>
    <property type="evidence" value="ECO:0007669"/>
    <property type="project" value="TreeGrafter"/>
</dbReference>
<dbReference type="SUPFAM" id="SSF52151">
    <property type="entry name" value="FabD/lysophospholipase-like"/>
    <property type="match status" value="1"/>
</dbReference>
<evidence type="ECO:0000256" key="8">
    <source>
        <dbReference type="SAM" id="MobiDB-lite"/>
    </source>
</evidence>
<dbReference type="EMBL" id="KN847013">
    <property type="protein sequence ID" value="KIW86673.1"/>
    <property type="molecule type" value="Genomic_DNA"/>
</dbReference>
<gene>
    <name evidence="10" type="ORF">Z519_12728</name>
</gene>
<dbReference type="Proteomes" id="UP000053789">
    <property type="component" value="Unassembled WGS sequence"/>
</dbReference>
<protein>
    <recommendedName>
        <fullName evidence="9">PNPLA domain-containing protein</fullName>
    </recommendedName>
</protein>
<dbReference type="Pfam" id="PF01734">
    <property type="entry name" value="Patatin"/>
    <property type="match status" value="1"/>
</dbReference>
<keyword evidence="1" id="KW-0479">Metal-binding</keyword>
<proteinExistence type="predicted"/>
<keyword evidence="2" id="KW-0863">Zinc-finger</keyword>
<feature type="domain" description="PNPLA" evidence="9">
    <location>
        <begin position="500"/>
        <end position="705"/>
    </location>
</feature>
<feature type="short sequence motif" description="GXSXG" evidence="7">
    <location>
        <begin position="538"/>
        <end position="542"/>
    </location>
</feature>
<dbReference type="InterPro" id="IPR016035">
    <property type="entry name" value="Acyl_Trfase/lysoPLipase"/>
</dbReference>
<keyword evidence="11" id="KW-1185">Reference proteome</keyword>
<keyword evidence="6 7" id="KW-0443">Lipid metabolism</keyword>